<keyword evidence="2" id="KW-1185">Reference proteome</keyword>
<name>A0A418SCG3_9RHOB</name>
<evidence type="ECO:0000313" key="1">
    <source>
        <dbReference type="EMBL" id="QPM90084.1"/>
    </source>
</evidence>
<evidence type="ECO:0008006" key="3">
    <source>
        <dbReference type="Google" id="ProtNLM"/>
    </source>
</evidence>
<organism evidence="1 2">
    <name type="scientific">Pseudooceanicola algae</name>
    <dbReference type="NCBI Taxonomy" id="1537215"/>
    <lineage>
        <taxon>Bacteria</taxon>
        <taxon>Pseudomonadati</taxon>
        <taxon>Pseudomonadota</taxon>
        <taxon>Alphaproteobacteria</taxon>
        <taxon>Rhodobacterales</taxon>
        <taxon>Paracoccaceae</taxon>
        <taxon>Pseudooceanicola</taxon>
    </lineage>
</organism>
<proteinExistence type="predicted"/>
<dbReference type="InterPro" id="IPR018895">
    <property type="entry name" value="DUF2474"/>
</dbReference>
<dbReference type="AlphaFoldDB" id="A0A418SCG3"/>
<protein>
    <recommendedName>
        <fullName evidence="3">DUF2474 domain-containing protein</fullName>
    </recommendedName>
</protein>
<sequence>MRAITDAVKGRTSRRVGADRIGIDRGRHMKSGPKRLLWFAGLWLISVAALTVVALLIRMALPT</sequence>
<reference evidence="1 2" key="1">
    <citation type="submission" date="2020-08" db="EMBL/GenBank/DDBJ databases">
        <title>Genome sequence of Rhodobacteraceae bacterium Lw-13e.</title>
        <authorList>
            <person name="Poehlein A."/>
            <person name="Wolter L."/>
            <person name="Daniel R."/>
            <person name="Brinkhoff T."/>
        </authorList>
    </citation>
    <scope>NUCLEOTIDE SEQUENCE [LARGE SCALE GENOMIC DNA]</scope>
    <source>
        <strain evidence="1 2">Lw-13e</strain>
    </source>
</reference>
<accession>A0A418SCG3</accession>
<gene>
    <name evidence="1" type="ORF">PSAL_013180</name>
</gene>
<dbReference type="KEGG" id="palw:PSAL_013180"/>
<dbReference type="Pfam" id="PF10617">
    <property type="entry name" value="DUF2474"/>
    <property type="match status" value="1"/>
</dbReference>
<dbReference type="Proteomes" id="UP000283786">
    <property type="component" value="Chromosome"/>
</dbReference>
<evidence type="ECO:0000313" key="2">
    <source>
        <dbReference type="Proteomes" id="UP000283786"/>
    </source>
</evidence>
<dbReference type="EMBL" id="CP060436">
    <property type="protein sequence ID" value="QPM90084.1"/>
    <property type="molecule type" value="Genomic_DNA"/>
</dbReference>